<dbReference type="Pfam" id="PF03054">
    <property type="entry name" value="tRNA_Me_trans"/>
    <property type="match status" value="1"/>
</dbReference>
<evidence type="ECO:0000256" key="1">
    <source>
        <dbReference type="ARBA" id="ARBA00022490"/>
    </source>
</evidence>
<dbReference type="PANTHER" id="PTHR11933">
    <property type="entry name" value="TRNA 5-METHYLAMINOMETHYL-2-THIOURIDYLATE -METHYLTRANSFERASE"/>
    <property type="match status" value="1"/>
</dbReference>
<dbReference type="NCBIfam" id="NF001138">
    <property type="entry name" value="PRK00143.1"/>
    <property type="match status" value="1"/>
</dbReference>
<dbReference type="AlphaFoldDB" id="A0A9D2DUC5"/>
<reference evidence="14" key="1">
    <citation type="journal article" date="2021" name="PeerJ">
        <title>Extensive microbial diversity within the chicken gut microbiome revealed by metagenomics and culture.</title>
        <authorList>
            <person name="Gilroy R."/>
            <person name="Ravi A."/>
            <person name="Getino M."/>
            <person name="Pursley I."/>
            <person name="Horton D.L."/>
            <person name="Alikhan N.F."/>
            <person name="Baker D."/>
            <person name="Gharbi K."/>
            <person name="Hall N."/>
            <person name="Watson M."/>
            <person name="Adriaenssens E.M."/>
            <person name="Foster-Nyarko E."/>
            <person name="Jarju S."/>
            <person name="Secka A."/>
            <person name="Antonio M."/>
            <person name="Oren A."/>
            <person name="Chaudhuri R.R."/>
            <person name="La Ragione R."/>
            <person name="Hildebrand F."/>
            <person name="Pallen M.J."/>
        </authorList>
    </citation>
    <scope>NUCLEOTIDE SEQUENCE</scope>
    <source>
        <strain evidence="14">14324</strain>
    </source>
</reference>
<evidence type="ECO:0000256" key="8">
    <source>
        <dbReference type="ARBA" id="ARBA00023157"/>
    </source>
</evidence>
<dbReference type="InterPro" id="IPR046885">
    <property type="entry name" value="MnmA-like_C"/>
</dbReference>
<comment type="catalytic activity">
    <reaction evidence="9 11">
        <text>S-sulfanyl-L-cysteinyl-[protein] + uridine(34) in tRNA + AH2 + ATP = 2-thiouridine(34) in tRNA + L-cysteinyl-[protein] + A + AMP + diphosphate + H(+)</text>
        <dbReference type="Rhea" id="RHEA:47032"/>
        <dbReference type="Rhea" id="RHEA-COMP:10131"/>
        <dbReference type="Rhea" id="RHEA-COMP:11726"/>
        <dbReference type="Rhea" id="RHEA-COMP:11727"/>
        <dbReference type="Rhea" id="RHEA-COMP:11728"/>
        <dbReference type="ChEBI" id="CHEBI:13193"/>
        <dbReference type="ChEBI" id="CHEBI:15378"/>
        <dbReference type="ChEBI" id="CHEBI:17499"/>
        <dbReference type="ChEBI" id="CHEBI:29950"/>
        <dbReference type="ChEBI" id="CHEBI:30616"/>
        <dbReference type="ChEBI" id="CHEBI:33019"/>
        <dbReference type="ChEBI" id="CHEBI:61963"/>
        <dbReference type="ChEBI" id="CHEBI:65315"/>
        <dbReference type="ChEBI" id="CHEBI:87170"/>
        <dbReference type="ChEBI" id="CHEBI:456215"/>
        <dbReference type="EC" id="2.8.1.13"/>
    </reaction>
</comment>
<evidence type="ECO:0000259" key="12">
    <source>
        <dbReference type="Pfam" id="PF20258"/>
    </source>
</evidence>
<keyword evidence="3 11" id="KW-0808">Transferase</keyword>
<dbReference type="InterPro" id="IPR014729">
    <property type="entry name" value="Rossmann-like_a/b/a_fold"/>
</dbReference>
<feature type="site" description="Interaction with tRNA" evidence="11">
    <location>
        <position position="126"/>
    </location>
</feature>
<keyword evidence="6 11" id="KW-0067">ATP-binding</keyword>
<dbReference type="FunFam" id="3.40.50.620:FF:000115">
    <property type="entry name" value="tRNA-specific 2-thiouridylase MnmA"/>
    <property type="match status" value="1"/>
</dbReference>
<feature type="region of interest" description="Interaction with tRNA" evidence="11">
    <location>
        <begin position="304"/>
        <end position="305"/>
    </location>
</feature>
<evidence type="ECO:0000256" key="5">
    <source>
        <dbReference type="ARBA" id="ARBA00022741"/>
    </source>
</evidence>
<dbReference type="CDD" id="cd01998">
    <property type="entry name" value="MnmA_TRMU-like"/>
    <property type="match status" value="1"/>
</dbReference>
<feature type="binding site" evidence="11">
    <location>
        <position position="35"/>
    </location>
    <ligand>
        <name>ATP</name>
        <dbReference type="ChEBI" id="CHEBI:30616"/>
    </ligand>
</feature>
<keyword evidence="8 11" id="KW-1015">Disulfide bond</keyword>
<dbReference type="FunFam" id="2.30.30.280:FF:000001">
    <property type="entry name" value="tRNA-specific 2-thiouridylase MnmA"/>
    <property type="match status" value="1"/>
</dbReference>
<feature type="active site" description="Cysteine persulfide intermediate" evidence="11">
    <location>
        <position position="198"/>
    </location>
</feature>
<evidence type="ECO:0000256" key="10">
    <source>
        <dbReference type="ARBA" id="ARBA00056575"/>
    </source>
</evidence>
<evidence type="ECO:0000256" key="6">
    <source>
        <dbReference type="ARBA" id="ARBA00022840"/>
    </source>
</evidence>
<reference evidence="14" key="2">
    <citation type="submission" date="2021-04" db="EMBL/GenBank/DDBJ databases">
        <authorList>
            <person name="Gilroy R."/>
        </authorList>
    </citation>
    <scope>NUCLEOTIDE SEQUENCE</scope>
    <source>
        <strain evidence="14">14324</strain>
    </source>
</reference>
<dbReference type="GO" id="GO:0000049">
    <property type="term" value="F:tRNA binding"/>
    <property type="evidence" value="ECO:0007669"/>
    <property type="project" value="UniProtKB-KW"/>
</dbReference>
<keyword evidence="2 11" id="KW-0820">tRNA-binding</keyword>
<evidence type="ECO:0000256" key="3">
    <source>
        <dbReference type="ARBA" id="ARBA00022679"/>
    </source>
</evidence>
<feature type="domain" description="tRNA-specific 2-thiouridylase MnmA-like C-terminal" evidence="12">
    <location>
        <begin position="280"/>
        <end position="353"/>
    </location>
</feature>
<keyword evidence="1 11" id="KW-0963">Cytoplasm</keyword>
<comment type="caution">
    <text evidence="11">Lacks conserved residue(s) required for the propagation of feature annotation.</text>
</comment>
<evidence type="ECO:0000256" key="9">
    <source>
        <dbReference type="ARBA" id="ARBA00051542"/>
    </source>
</evidence>
<feature type="active site" description="Nucleophile" evidence="11">
    <location>
        <position position="101"/>
    </location>
</feature>
<dbReference type="GO" id="GO:0005524">
    <property type="term" value="F:ATP binding"/>
    <property type="evidence" value="ECO:0007669"/>
    <property type="project" value="UniProtKB-KW"/>
</dbReference>
<feature type="domain" description="tRNA-specific 2-thiouridylase MnmA-like central" evidence="13">
    <location>
        <begin position="218"/>
        <end position="271"/>
    </location>
</feature>
<feature type="region of interest" description="Interaction with tRNA" evidence="11">
    <location>
        <begin position="148"/>
        <end position="150"/>
    </location>
</feature>
<protein>
    <recommendedName>
        <fullName evidence="11">tRNA-specific 2-thiouridylase MnmA</fullName>
        <ecNumber evidence="11">2.8.1.13</ecNumber>
    </recommendedName>
</protein>
<evidence type="ECO:0000259" key="13">
    <source>
        <dbReference type="Pfam" id="PF20259"/>
    </source>
</evidence>
<feature type="binding site" evidence="11">
    <location>
        <begin position="9"/>
        <end position="16"/>
    </location>
    <ligand>
        <name>ATP</name>
        <dbReference type="ChEBI" id="CHEBI:30616"/>
    </ligand>
</feature>
<dbReference type="SUPFAM" id="SSF52402">
    <property type="entry name" value="Adenine nucleotide alpha hydrolases-like"/>
    <property type="match status" value="1"/>
</dbReference>
<keyword evidence="7 11" id="KW-0694">RNA-binding</keyword>
<dbReference type="HAMAP" id="MF_00144">
    <property type="entry name" value="tRNA_thiouridyl_MnmA"/>
    <property type="match status" value="1"/>
</dbReference>
<dbReference type="InterPro" id="IPR046884">
    <property type="entry name" value="MnmA-like_central"/>
</dbReference>
<dbReference type="GO" id="GO:0002143">
    <property type="term" value="P:tRNA wobble position uridine thiolation"/>
    <property type="evidence" value="ECO:0007669"/>
    <property type="project" value="TreeGrafter"/>
</dbReference>
<evidence type="ECO:0000256" key="4">
    <source>
        <dbReference type="ARBA" id="ARBA00022694"/>
    </source>
</evidence>
<evidence type="ECO:0000256" key="11">
    <source>
        <dbReference type="HAMAP-Rule" id="MF_00144"/>
    </source>
</evidence>
<keyword evidence="5 11" id="KW-0547">Nucleotide-binding</keyword>
<dbReference type="NCBIfam" id="TIGR00420">
    <property type="entry name" value="trmU"/>
    <property type="match status" value="1"/>
</dbReference>
<accession>A0A9D2DUC5</accession>
<dbReference type="Pfam" id="PF20258">
    <property type="entry name" value="tRNA_Me_trans_C"/>
    <property type="match status" value="1"/>
</dbReference>
<dbReference type="EC" id="2.8.1.13" evidence="11"/>
<dbReference type="Gene3D" id="2.30.30.280">
    <property type="entry name" value="Adenine nucleotide alpha hydrolases-like domains"/>
    <property type="match status" value="1"/>
</dbReference>
<dbReference type="GO" id="GO:0103016">
    <property type="term" value="F:tRNA-uridine 2-sulfurtransferase activity"/>
    <property type="evidence" value="ECO:0007669"/>
    <property type="project" value="UniProtKB-EC"/>
</dbReference>
<evidence type="ECO:0000256" key="2">
    <source>
        <dbReference type="ARBA" id="ARBA00022555"/>
    </source>
</evidence>
<dbReference type="Proteomes" id="UP000824041">
    <property type="component" value="Unassembled WGS sequence"/>
</dbReference>
<dbReference type="PANTHER" id="PTHR11933:SF5">
    <property type="entry name" value="MITOCHONDRIAL TRNA-SPECIFIC 2-THIOURIDYLASE 1"/>
    <property type="match status" value="1"/>
</dbReference>
<dbReference type="Gene3D" id="2.40.30.10">
    <property type="entry name" value="Translation factors"/>
    <property type="match status" value="1"/>
</dbReference>
<dbReference type="EMBL" id="DXBU01000143">
    <property type="protein sequence ID" value="HIZ23253.1"/>
    <property type="molecule type" value="Genomic_DNA"/>
</dbReference>
<feature type="binding site" evidence="11">
    <location>
        <position position="125"/>
    </location>
    <ligand>
        <name>ATP</name>
        <dbReference type="ChEBI" id="CHEBI:30616"/>
    </ligand>
</feature>
<sequence length="356" mass="39167">MEKEKIIVGLSGGVDSSVAAWLLKEQGYEVIGVTMVHFRETINDQGASSSGEIAKDAARVADFLGIQHYVADVCTKFKENVIDYFIEEYLQGRTPNPCVICNPSIKWKALMEEGEKLGASLLATGHYARIQQLPNGRYTLKCAASAQKDQTYALYGLSQEQLKRTRMPLGAYTKEQVRQLAKKAGIPVAEKPDSMEICFIPDKDYGGFIEKNSKKIIKKGNYVNASGEILGQHKGIIHYTIGQRKGLNLAMGHPVFVTRIRPDTNEVVIGESEDLFAKELFCTRLNAMSVEKFTDGMEVVAKIRYNHAGAPAVIKKIGEDALKVEFAQPQRAITPGQAVVFYQDGCVAGGGIIDKQ</sequence>
<evidence type="ECO:0000313" key="14">
    <source>
        <dbReference type="EMBL" id="HIZ23253.1"/>
    </source>
</evidence>
<evidence type="ECO:0000256" key="7">
    <source>
        <dbReference type="ARBA" id="ARBA00022884"/>
    </source>
</evidence>
<comment type="subcellular location">
    <subcellularLocation>
        <location evidence="11">Cytoplasm</location>
    </subcellularLocation>
</comment>
<gene>
    <name evidence="11 14" type="primary">mnmA</name>
    <name evidence="14" type="ORF">IAA21_10735</name>
</gene>
<comment type="function">
    <text evidence="10 11">Catalyzes the 2-thiolation of uridine at the wobble position (U34) of tRNA, leading to the formation of s(2)U34.</text>
</comment>
<evidence type="ECO:0000313" key="15">
    <source>
        <dbReference type="Proteomes" id="UP000824041"/>
    </source>
</evidence>
<comment type="similarity">
    <text evidence="11">Belongs to the MnmA/TRMU family.</text>
</comment>
<keyword evidence="4 11" id="KW-0819">tRNA processing</keyword>
<feature type="disulfide bond" description="Alternate" evidence="11">
    <location>
        <begin position="101"/>
        <end position="198"/>
    </location>
</feature>
<dbReference type="Gene3D" id="3.40.50.620">
    <property type="entry name" value="HUPs"/>
    <property type="match status" value="1"/>
</dbReference>
<feature type="site" description="Interaction with tRNA" evidence="11">
    <location>
        <position position="337"/>
    </location>
</feature>
<comment type="caution">
    <text evidence="14">The sequence shown here is derived from an EMBL/GenBank/DDBJ whole genome shotgun (WGS) entry which is preliminary data.</text>
</comment>
<dbReference type="Pfam" id="PF20259">
    <property type="entry name" value="tRNA_Me_trans_M"/>
    <property type="match status" value="1"/>
</dbReference>
<dbReference type="InterPro" id="IPR004506">
    <property type="entry name" value="MnmA-like"/>
</dbReference>
<dbReference type="GO" id="GO:0005737">
    <property type="term" value="C:cytoplasm"/>
    <property type="evidence" value="ECO:0007669"/>
    <property type="project" value="UniProtKB-SubCell"/>
</dbReference>
<organism evidence="14 15">
    <name type="scientific">Candidatus Blautia faecigallinarum</name>
    <dbReference type="NCBI Taxonomy" id="2838488"/>
    <lineage>
        <taxon>Bacteria</taxon>
        <taxon>Bacillati</taxon>
        <taxon>Bacillota</taxon>
        <taxon>Clostridia</taxon>
        <taxon>Lachnospirales</taxon>
        <taxon>Lachnospiraceae</taxon>
        <taxon>Blautia</taxon>
    </lineage>
</organism>
<name>A0A9D2DUC5_9FIRM</name>
<proteinExistence type="inferred from homology"/>
<dbReference type="InterPro" id="IPR023382">
    <property type="entry name" value="MnmA-like_central_sf"/>
</dbReference>